<name>A0A7W6UYZ3_9HYPH</name>
<evidence type="ECO:0000313" key="6">
    <source>
        <dbReference type="Proteomes" id="UP000576087"/>
    </source>
</evidence>
<gene>
    <name evidence="2" type="ORF">GGE31_001935</name>
    <name evidence="1" type="ORF">GGE33_001935</name>
    <name evidence="3" type="ORF">GGE35_001935</name>
</gene>
<accession>A0A7W6UYZ3</accession>
<evidence type="ECO:0000313" key="4">
    <source>
        <dbReference type="Proteomes" id="UP000520770"/>
    </source>
</evidence>
<sequence length="29" mass="3325">MRIKLFLVCVAVLTIAWLTGLFALVWSLF</sequence>
<dbReference type="AlphaFoldDB" id="A0A7W6UYZ3"/>
<dbReference type="Proteomes" id="UP000576087">
    <property type="component" value="Unassembled WGS sequence"/>
</dbReference>
<keyword evidence="5" id="KW-1185">Reference proteome</keyword>
<dbReference type="EMBL" id="JACIGW010000002">
    <property type="protein sequence ID" value="MBB4348193.1"/>
    <property type="molecule type" value="Genomic_DNA"/>
</dbReference>
<evidence type="ECO:0000313" key="1">
    <source>
        <dbReference type="EMBL" id="MBB4348193.1"/>
    </source>
</evidence>
<evidence type="ECO:0000313" key="2">
    <source>
        <dbReference type="EMBL" id="MBB4411430.1"/>
    </source>
</evidence>
<protein>
    <submittedName>
        <fullName evidence="3">Uncharacterized protein</fullName>
    </submittedName>
</protein>
<dbReference type="EMBL" id="JACIHM010000002">
    <property type="protein sequence ID" value="MBB4446119.1"/>
    <property type="molecule type" value="Genomic_DNA"/>
</dbReference>
<comment type="caution">
    <text evidence="3">The sequence shown here is derived from an EMBL/GenBank/DDBJ whole genome shotgun (WGS) entry which is preliminary data.</text>
</comment>
<reference evidence="4 5" key="1">
    <citation type="submission" date="2020-08" db="EMBL/GenBank/DDBJ databases">
        <title>Genomic Encyclopedia of Type Strains, Phase IV (KMG-V): Genome sequencing to study the core and pangenomes of soil and plant-associated prokaryotes.</title>
        <authorList>
            <person name="Whitman W."/>
        </authorList>
    </citation>
    <scope>NUCLEOTIDE SEQUENCE [LARGE SCALE GENOMIC DNA]</scope>
    <source>
        <strain evidence="2 5">SEMIA 444</strain>
        <strain evidence="1 4">SEMIA 448</strain>
        <strain evidence="3 6">SEMIA 452</strain>
    </source>
</reference>
<evidence type="ECO:0000313" key="3">
    <source>
        <dbReference type="EMBL" id="MBB4446119.1"/>
    </source>
</evidence>
<evidence type="ECO:0000313" key="5">
    <source>
        <dbReference type="Proteomes" id="UP000524535"/>
    </source>
</evidence>
<dbReference type="EMBL" id="JACIGY010000002">
    <property type="protein sequence ID" value="MBB4411430.1"/>
    <property type="molecule type" value="Genomic_DNA"/>
</dbReference>
<organism evidence="3 6">
    <name type="scientific">Aliirhizobium cellulosilyticum</name>
    <dbReference type="NCBI Taxonomy" id="393664"/>
    <lineage>
        <taxon>Bacteria</taxon>
        <taxon>Pseudomonadati</taxon>
        <taxon>Pseudomonadota</taxon>
        <taxon>Alphaproteobacteria</taxon>
        <taxon>Hyphomicrobiales</taxon>
        <taxon>Rhizobiaceae</taxon>
        <taxon>Aliirhizobium</taxon>
    </lineage>
</organism>
<proteinExistence type="predicted"/>
<dbReference type="Proteomes" id="UP000520770">
    <property type="component" value="Unassembled WGS sequence"/>
</dbReference>
<dbReference type="Proteomes" id="UP000524535">
    <property type="component" value="Unassembled WGS sequence"/>
</dbReference>